<dbReference type="Gene3D" id="2.60.40.4070">
    <property type="match status" value="1"/>
</dbReference>
<organism evidence="2">
    <name type="scientific">marine metagenome</name>
    <dbReference type="NCBI Taxonomy" id="408172"/>
    <lineage>
        <taxon>unclassified sequences</taxon>
        <taxon>metagenomes</taxon>
        <taxon>ecological metagenomes</taxon>
    </lineage>
</organism>
<protein>
    <recommendedName>
        <fullName evidence="1">FlgD/Vpr Ig-like domain-containing protein</fullName>
    </recommendedName>
</protein>
<reference evidence="2" key="1">
    <citation type="submission" date="2018-05" db="EMBL/GenBank/DDBJ databases">
        <authorList>
            <person name="Lanie J.A."/>
            <person name="Ng W.-L."/>
            <person name="Kazmierczak K.M."/>
            <person name="Andrzejewski T.M."/>
            <person name="Davidsen T.M."/>
            <person name="Wayne K.J."/>
            <person name="Tettelin H."/>
            <person name="Glass J.I."/>
            <person name="Rusch D."/>
            <person name="Podicherti R."/>
            <person name="Tsui H.-C.T."/>
            <person name="Winkler M.E."/>
        </authorList>
    </citation>
    <scope>NUCLEOTIDE SEQUENCE</scope>
</reference>
<feature type="domain" description="FlgD/Vpr Ig-like" evidence="1">
    <location>
        <begin position="19"/>
        <end position="75"/>
    </location>
</feature>
<accession>A0A382EVW0</accession>
<dbReference type="InterPro" id="IPR026444">
    <property type="entry name" value="Secre_tail"/>
</dbReference>
<dbReference type="EMBL" id="UINC01046625">
    <property type="protein sequence ID" value="SVB54890.1"/>
    <property type="molecule type" value="Genomic_DNA"/>
</dbReference>
<evidence type="ECO:0000313" key="2">
    <source>
        <dbReference type="EMBL" id="SVB54890.1"/>
    </source>
</evidence>
<gene>
    <name evidence="2" type="ORF">METZ01_LOCUS207744</name>
</gene>
<dbReference type="NCBIfam" id="TIGR04183">
    <property type="entry name" value="Por_Secre_tail"/>
    <property type="match status" value="1"/>
</dbReference>
<proteinExistence type="predicted"/>
<sequence>MPKEIFLSSNYPNPFNPTTQIRYDLPEDALVSITIYDIMGRSIKSLVNSNQSAGYRSIQWNATNNLGEPVSAGMYIYMI</sequence>
<dbReference type="Pfam" id="PF13860">
    <property type="entry name" value="FlgD_ig"/>
    <property type="match status" value="1"/>
</dbReference>
<name>A0A382EVW0_9ZZZZ</name>
<dbReference type="InterPro" id="IPR025965">
    <property type="entry name" value="FlgD/Vpr_Ig-like"/>
</dbReference>
<feature type="non-terminal residue" evidence="2">
    <location>
        <position position="79"/>
    </location>
</feature>
<evidence type="ECO:0000259" key="1">
    <source>
        <dbReference type="Pfam" id="PF13860"/>
    </source>
</evidence>
<dbReference type="AlphaFoldDB" id="A0A382EVW0"/>